<reference evidence="1" key="1">
    <citation type="submission" date="2010-07" db="EMBL/GenBank/DDBJ databases">
        <authorList>
            <consortium name="CONSOLIDER consortium CSD2007-00005"/>
            <person name="Guazzaroni M.-E."/>
            <person name="Richter M."/>
            <person name="Garcia-Salamanca A."/>
            <person name="Yarza P."/>
            <person name="Ferrer M."/>
        </authorList>
    </citation>
    <scope>NUCLEOTIDE SEQUENCE</scope>
</reference>
<dbReference type="AlphaFoldDB" id="D9PLS8"/>
<accession>D9PLS8</accession>
<feature type="non-terminal residue" evidence="1">
    <location>
        <position position="1"/>
    </location>
</feature>
<comment type="caution">
    <text evidence="1">The sequence shown here is derived from an EMBL/GenBank/DDBJ whole genome shotgun (WGS) entry which is preliminary data.</text>
</comment>
<sequence length="271" mass="29015">DPGLTHGSFFLVNPKCISGEIVKDDDGFHAILPFANKPVSIERPDATLVDRDLDAALSAACEGLDGLLEEKKLWAVREAVRSLLSLKRQLGLTCGNRLREVFSGKLSPESARLAVEDAVSRRASECWRLASIADLAVKPLQAATTGTLLKIVGDFQGAGTPLPPGAPKQSLPVSTTGITCMSEWRIPVLAWMGLDPGLVSVPALKFVARHILVDLSTLESLPQAVGSLWLRLVEVGSAKAEFALPAFTAPAPLRRVLETPLRRGMLASLRT</sequence>
<evidence type="ECO:0000313" key="1">
    <source>
        <dbReference type="EMBL" id="EFK95487.1"/>
    </source>
</evidence>
<protein>
    <submittedName>
        <fullName evidence="1">Uncharacterized protein</fullName>
    </submittedName>
</protein>
<gene>
    <name evidence="1" type="ORF">LDC_2504</name>
</gene>
<dbReference type="EMBL" id="ADZX01000761">
    <property type="protein sequence ID" value="EFK95487.1"/>
    <property type="molecule type" value="Genomic_DNA"/>
</dbReference>
<proteinExistence type="predicted"/>
<name>D9PLS8_9ZZZZ</name>
<reference evidence="1" key="2">
    <citation type="journal article" date="2011" name="Microb. Ecol.">
        <title>Taxonomic and Functional Metagenomic Profiling of the Microbial Community in the Anoxic Sediment of a Sub-saline Shallow Lake (Laguna de Carrizo, Central Spain).</title>
        <authorList>
            <person name="Ferrer M."/>
            <person name="Guazzaroni M.E."/>
            <person name="Richter M."/>
            <person name="Garcia-Salamanca A."/>
            <person name="Yarza P."/>
            <person name="Suarez-Suarez A."/>
            <person name="Solano J."/>
            <person name="Alcaide M."/>
            <person name="van Dillewijn P."/>
            <person name="Molina-Henares M.A."/>
            <person name="Lopez-Cortes N."/>
            <person name="Al-Ramahi Y."/>
            <person name="Guerrero C."/>
            <person name="Acosta A."/>
            <person name="de Eugenio L.I."/>
            <person name="Martinez V."/>
            <person name="Marques S."/>
            <person name="Rojo F."/>
            <person name="Santero E."/>
            <person name="Genilloud O."/>
            <person name="Perez-Perez J."/>
            <person name="Rossello-Mora R."/>
            <person name="Ramos J.L."/>
        </authorList>
    </citation>
    <scope>NUCLEOTIDE SEQUENCE</scope>
</reference>
<organism evidence="1">
    <name type="scientific">sediment metagenome</name>
    <dbReference type="NCBI Taxonomy" id="749907"/>
    <lineage>
        <taxon>unclassified sequences</taxon>
        <taxon>metagenomes</taxon>
        <taxon>ecological metagenomes</taxon>
    </lineage>
</organism>